<evidence type="ECO:0000256" key="6">
    <source>
        <dbReference type="ARBA" id="ARBA00022792"/>
    </source>
</evidence>
<dbReference type="GO" id="GO:0005743">
    <property type="term" value="C:mitochondrial inner membrane"/>
    <property type="evidence" value="ECO:0007669"/>
    <property type="project" value="UniProtKB-SubCell"/>
</dbReference>
<evidence type="ECO:0000256" key="9">
    <source>
        <dbReference type="ARBA" id="ARBA00023136"/>
    </source>
</evidence>
<comment type="subcellular location">
    <subcellularLocation>
        <location evidence="1">Mitochondrion inner membrane</location>
        <topology evidence="1">Multi-pass membrane protein</topology>
    </subcellularLocation>
</comment>
<dbReference type="eggNOG" id="KOG0767">
    <property type="taxonomic scope" value="Eukaryota"/>
</dbReference>
<evidence type="ECO:0000256" key="7">
    <source>
        <dbReference type="ARBA" id="ARBA00022989"/>
    </source>
</evidence>
<sequence>MKKYCEKVFVAEEGMRGLVRGWVPTAIGYSAQFGSHETFKTVHANALREEDAYVYGYRLYLSTSAPADIVLSPIKVENSDKLRLDYLS</sequence>
<gene>
    <name evidence="10" type="ORF">DAPPUDRAFT_257954</name>
</gene>
<evidence type="ECO:0000256" key="5">
    <source>
        <dbReference type="ARBA" id="ARBA00022737"/>
    </source>
</evidence>
<dbReference type="KEGG" id="dpx:DAPPUDRAFT_257954"/>
<keyword evidence="9" id="KW-0472">Membrane</keyword>
<dbReference type="AlphaFoldDB" id="E9HEI5"/>
<proteinExistence type="inferred from homology"/>
<keyword evidence="3" id="KW-0813">Transport</keyword>
<dbReference type="InterPro" id="IPR044677">
    <property type="entry name" value="SLC25A3/Pic2/Mir1-like"/>
</dbReference>
<name>E9HEI5_DAPPU</name>
<dbReference type="GO" id="GO:1990547">
    <property type="term" value="P:mitochondrial phosphate ion transmembrane transport"/>
    <property type="evidence" value="ECO:0007669"/>
    <property type="project" value="InterPro"/>
</dbReference>
<dbReference type="Proteomes" id="UP000000305">
    <property type="component" value="Unassembled WGS sequence"/>
</dbReference>
<accession>E9HEI5</accession>
<dbReference type="InParanoid" id="E9HEI5"/>
<evidence type="ECO:0000313" key="11">
    <source>
        <dbReference type="Proteomes" id="UP000000305"/>
    </source>
</evidence>
<keyword evidence="6" id="KW-0999">Mitochondrion inner membrane</keyword>
<keyword evidence="8" id="KW-0496">Mitochondrion</keyword>
<dbReference type="PANTHER" id="PTHR45671">
    <property type="entry name" value="SOLUTE CARRIER FAMILY 25 (MITOCHONDRIAL CARRIER PHOSPHATE CARRIER), MEMBER 3, LIKE-RELATED-RELATED"/>
    <property type="match status" value="1"/>
</dbReference>
<evidence type="ECO:0000313" key="10">
    <source>
        <dbReference type="EMBL" id="EFX69872.1"/>
    </source>
</evidence>
<keyword evidence="7" id="KW-1133">Transmembrane helix</keyword>
<comment type="similarity">
    <text evidence="2">Belongs to the mitochondrial carrier (TC 2.A.29) family.</text>
</comment>
<reference evidence="10 11" key="1">
    <citation type="journal article" date="2011" name="Science">
        <title>The ecoresponsive genome of Daphnia pulex.</title>
        <authorList>
            <person name="Colbourne J.K."/>
            <person name="Pfrender M.E."/>
            <person name="Gilbert D."/>
            <person name="Thomas W.K."/>
            <person name="Tucker A."/>
            <person name="Oakley T.H."/>
            <person name="Tokishita S."/>
            <person name="Aerts A."/>
            <person name="Arnold G.J."/>
            <person name="Basu M.K."/>
            <person name="Bauer D.J."/>
            <person name="Caceres C.E."/>
            <person name="Carmel L."/>
            <person name="Casola C."/>
            <person name="Choi J.H."/>
            <person name="Detter J.C."/>
            <person name="Dong Q."/>
            <person name="Dusheyko S."/>
            <person name="Eads B.D."/>
            <person name="Frohlich T."/>
            <person name="Geiler-Samerotte K.A."/>
            <person name="Gerlach D."/>
            <person name="Hatcher P."/>
            <person name="Jogdeo S."/>
            <person name="Krijgsveld J."/>
            <person name="Kriventseva E.V."/>
            <person name="Kultz D."/>
            <person name="Laforsch C."/>
            <person name="Lindquist E."/>
            <person name="Lopez J."/>
            <person name="Manak J.R."/>
            <person name="Muller J."/>
            <person name="Pangilinan J."/>
            <person name="Patwardhan R.P."/>
            <person name="Pitluck S."/>
            <person name="Pritham E.J."/>
            <person name="Rechtsteiner A."/>
            <person name="Rho M."/>
            <person name="Rogozin I.B."/>
            <person name="Sakarya O."/>
            <person name="Salamov A."/>
            <person name="Schaack S."/>
            <person name="Shapiro H."/>
            <person name="Shiga Y."/>
            <person name="Skalitzky C."/>
            <person name="Smith Z."/>
            <person name="Souvorov A."/>
            <person name="Sung W."/>
            <person name="Tang Z."/>
            <person name="Tsuchiya D."/>
            <person name="Tu H."/>
            <person name="Vos H."/>
            <person name="Wang M."/>
            <person name="Wolf Y.I."/>
            <person name="Yamagata H."/>
            <person name="Yamada T."/>
            <person name="Ye Y."/>
            <person name="Shaw J.R."/>
            <person name="Andrews J."/>
            <person name="Crease T.J."/>
            <person name="Tang H."/>
            <person name="Lucas S.M."/>
            <person name="Robertson H.M."/>
            <person name="Bork P."/>
            <person name="Koonin E.V."/>
            <person name="Zdobnov E.M."/>
            <person name="Grigoriev I.V."/>
            <person name="Lynch M."/>
            <person name="Boore J.L."/>
        </authorList>
    </citation>
    <scope>NUCLEOTIDE SEQUENCE [LARGE SCALE GENOMIC DNA]</scope>
</reference>
<evidence type="ECO:0000256" key="2">
    <source>
        <dbReference type="ARBA" id="ARBA00006375"/>
    </source>
</evidence>
<dbReference type="SUPFAM" id="SSF103506">
    <property type="entry name" value="Mitochondrial carrier"/>
    <property type="match status" value="1"/>
</dbReference>
<evidence type="ECO:0000256" key="1">
    <source>
        <dbReference type="ARBA" id="ARBA00004448"/>
    </source>
</evidence>
<dbReference type="OrthoDB" id="427452at2759"/>
<evidence type="ECO:0000256" key="3">
    <source>
        <dbReference type="ARBA" id="ARBA00022448"/>
    </source>
</evidence>
<keyword evidence="11" id="KW-1185">Reference proteome</keyword>
<organism evidence="10 11">
    <name type="scientific">Daphnia pulex</name>
    <name type="common">Water flea</name>
    <dbReference type="NCBI Taxonomy" id="6669"/>
    <lineage>
        <taxon>Eukaryota</taxon>
        <taxon>Metazoa</taxon>
        <taxon>Ecdysozoa</taxon>
        <taxon>Arthropoda</taxon>
        <taxon>Crustacea</taxon>
        <taxon>Branchiopoda</taxon>
        <taxon>Diplostraca</taxon>
        <taxon>Cladocera</taxon>
        <taxon>Anomopoda</taxon>
        <taxon>Daphniidae</taxon>
        <taxon>Daphnia</taxon>
    </lineage>
</organism>
<dbReference type="HOGENOM" id="CLU_2471310_0_0_1"/>
<dbReference type="InterPro" id="IPR023395">
    <property type="entry name" value="MCP_dom_sf"/>
</dbReference>
<dbReference type="STRING" id="6669.E9HEI5"/>
<evidence type="ECO:0000256" key="4">
    <source>
        <dbReference type="ARBA" id="ARBA00022692"/>
    </source>
</evidence>
<dbReference type="EMBL" id="GL732629">
    <property type="protein sequence ID" value="EFX69872.1"/>
    <property type="molecule type" value="Genomic_DNA"/>
</dbReference>
<protein>
    <submittedName>
        <fullName evidence="10">Uncharacterized protein</fullName>
    </submittedName>
</protein>
<keyword evidence="4" id="KW-0812">Transmembrane</keyword>
<keyword evidence="5" id="KW-0677">Repeat</keyword>
<evidence type="ECO:0000256" key="8">
    <source>
        <dbReference type="ARBA" id="ARBA00023128"/>
    </source>
</evidence>
<dbReference type="PANTHER" id="PTHR45671:SF10">
    <property type="entry name" value="SOLUTE CARRIER FAMILY 25 MEMBER 3"/>
    <property type="match status" value="1"/>
</dbReference>
<dbReference type="GO" id="GO:0005315">
    <property type="term" value="F:phosphate transmembrane transporter activity"/>
    <property type="evidence" value="ECO:0007669"/>
    <property type="project" value="InterPro"/>
</dbReference>